<accession>A0A845G2X3</accession>
<evidence type="ECO:0008006" key="5">
    <source>
        <dbReference type="Google" id="ProtNLM"/>
    </source>
</evidence>
<proteinExistence type="predicted"/>
<dbReference type="InterPro" id="IPR017996">
    <property type="entry name" value="MRJP/yellow-related"/>
</dbReference>
<comment type="subcellular location">
    <subcellularLocation>
        <location evidence="1">Secreted</location>
    </subcellularLocation>
</comment>
<dbReference type="PANTHER" id="PTHR10009">
    <property type="entry name" value="PROTEIN YELLOW-RELATED"/>
    <property type="match status" value="1"/>
</dbReference>
<evidence type="ECO:0000313" key="3">
    <source>
        <dbReference type="EMBL" id="MYM88181.1"/>
    </source>
</evidence>
<keyword evidence="2" id="KW-0964">Secreted</keyword>
<organism evidence="3 4">
    <name type="scientific">Duganella vulcania</name>
    <dbReference type="NCBI Taxonomy" id="2692166"/>
    <lineage>
        <taxon>Bacteria</taxon>
        <taxon>Pseudomonadati</taxon>
        <taxon>Pseudomonadota</taxon>
        <taxon>Betaproteobacteria</taxon>
        <taxon>Burkholderiales</taxon>
        <taxon>Oxalobacteraceae</taxon>
        <taxon>Telluria group</taxon>
        <taxon>Duganella</taxon>
    </lineage>
</organism>
<evidence type="ECO:0000256" key="1">
    <source>
        <dbReference type="ARBA" id="ARBA00004613"/>
    </source>
</evidence>
<dbReference type="GO" id="GO:0005576">
    <property type="term" value="C:extracellular region"/>
    <property type="evidence" value="ECO:0007669"/>
    <property type="project" value="UniProtKB-SubCell"/>
</dbReference>
<reference evidence="3 4" key="1">
    <citation type="submission" date="2020-01" db="EMBL/GenBank/DDBJ databases">
        <title>Novel species isolated from a subtropical stream in China.</title>
        <authorList>
            <person name="Lu H."/>
        </authorList>
    </citation>
    <scope>NUCLEOTIDE SEQUENCE [LARGE SCALE GENOMIC DNA]</scope>
    <source>
        <strain evidence="3 4">FT82W</strain>
    </source>
</reference>
<dbReference type="Gene3D" id="2.120.10.30">
    <property type="entry name" value="TolB, C-terminal domain"/>
    <property type="match status" value="1"/>
</dbReference>
<dbReference type="Proteomes" id="UP000470302">
    <property type="component" value="Unassembled WGS sequence"/>
</dbReference>
<sequence>MTAALAQTAWSADGAQLERWRSYSGVTWGTDAAAQHPFHNSVNAPIAGIHFDGGGRAFVSTPRLIAADSPATLSILDTASSGGPARLTAFPSEEGNAVAASPETSLRNVLGFHVDRRNGWLWALDMGFVAGETEAPAGGQKIVIYELGSGRVVKRIALDGVADRKGSFLNDIAVDEARKIAYISDSGLRSAPGNLAGIIVADFATGASRRVLHRHPSVLPEPGVTVMSHGQAVWPGNPLTLGINGIALSPDARTLYWTVTTGTHAFSIKTDVLRAAAASAQKVAAAVKTIGDVGGNTDGIVTDDTGNLYITDVTRNGIVRFDPARQAMSVLATDDGISWPDTPAITPDGYLVVTASQLNNHFAGAVKAGSERYELWRMRLARSKR</sequence>
<dbReference type="EMBL" id="WWCW01000040">
    <property type="protein sequence ID" value="MYM88181.1"/>
    <property type="molecule type" value="Genomic_DNA"/>
</dbReference>
<dbReference type="AlphaFoldDB" id="A0A845G2X3"/>
<dbReference type="Pfam" id="PF03022">
    <property type="entry name" value="MRJP"/>
    <property type="match status" value="1"/>
</dbReference>
<gene>
    <name evidence="3" type="ORF">GTP91_13450</name>
</gene>
<dbReference type="InterPro" id="IPR011042">
    <property type="entry name" value="6-blade_b-propeller_TolB-like"/>
</dbReference>
<comment type="caution">
    <text evidence="3">The sequence shown here is derived from an EMBL/GenBank/DDBJ whole genome shotgun (WGS) entry which is preliminary data.</text>
</comment>
<name>A0A845G2X3_9BURK</name>
<dbReference type="PANTHER" id="PTHR10009:SF18">
    <property type="entry name" value="PROTEIN YELLOW-LIKE PROTEIN"/>
    <property type="match status" value="1"/>
</dbReference>
<dbReference type="SUPFAM" id="SSF63829">
    <property type="entry name" value="Calcium-dependent phosphotriesterase"/>
    <property type="match status" value="1"/>
</dbReference>
<evidence type="ECO:0000256" key="2">
    <source>
        <dbReference type="ARBA" id="ARBA00022525"/>
    </source>
</evidence>
<protein>
    <recommendedName>
        <fullName evidence="5">Gluconolactonase</fullName>
    </recommendedName>
</protein>
<evidence type="ECO:0000313" key="4">
    <source>
        <dbReference type="Proteomes" id="UP000470302"/>
    </source>
</evidence>